<proteinExistence type="predicted"/>
<feature type="domain" description="SsuA/THI5-like" evidence="2">
    <location>
        <begin position="37"/>
        <end position="251"/>
    </location>
</feature>
<sequence length="324" mass="34594">MNWKQTFCLAFGACLYLFSARVMAEEITFVTDFGINGRHAYFFVADKKGFYQEQGLTVDIVRGQGSSDAIKKVANNNAQLGFADAGSLVLARGNDRVPVKMVAVVYARPPHAIYALEGSGIEKPADLEGRKVADSAYSAIPALFGAYAEAAGIDQDAVSWVVADGGALPSLLSTGRADAIGQFVVGEPLLEKAVAPGKLVRLAYEDAGLSYYGNGLIASESLIDQDPELIQRFVTATLKGMAYAFAHPEEAGEILHGYHRQVDADIGAGETRMVKDLARQPGGLPMGVIDPAMMEKTVRVVSSAFDLKHPVDAKDLYVPGFVAE</sequence>
<dbReference type="InterPro" id="IPR027939">
    <property type="entry name" value="NMT1/THI5"/>
</dbReference>
<name>A0ABS0APT8_9GAMM</name>
<dbReference type="SUPFAM" id="SSF53850">
    <property type="entry name" value="Periplasmic binding protein-like II"/>
    <property type="match status" value="1"/>
</dbReference>
<comment type="caution">
    <text evidence="3">The sequence shown here is derived from an EMBL/GenBank/DDBJ whole genome shotgun (WGS) entry which is preliminary data.</text>
</comment>
<dbReference type="RefSeq" id="WP_194864701.1">
    <property type="nucleotide sequence ID" value="NZ_ARXX01000017.1"/>
</dbReference>
<evidence type="ECO:0000313" key="3">
    <source>
        <dbReference type="EMBL" id="MBF5056141.1"/>
    </source>
</evidence>
<evidence type="ECO:0000259" key="2">
    <source>
        <dbReference type="Pfam" id="PF09084"/>
    </source>
</evidence>
<gene>
    <name evidence="3" type="ORF">Y5W_01435</name>
</gene>
<dbReference type="EMBL" id="ARXX01000017">
    <property type="protein sequence ID" value="MBF5056141.1"/>
    <property type="molecule type" value="Genomic_DNA"/>
</dbReference>
<keyword evidence="1" id="KW-0732">Signal</keyword>
<dbReference type="Pfam" id="PF09084">
    <property type="entry name" value="NMT1"/>
    <property type="match status" value="1"/>
</dbReference>
<keyword evidence="4" id="KW-1185">Reference proteome</keyword>
<dbReference type="Gene3D" id="3.40.190.10">
    <property type="entry name" value="Periplasmic binding protein-like II"/>
    <property type="match status" value="2"/>
</dbReference>
<evidence type="ECO:0000256" key="1">
    <source>
        <dbReference type="SAM" id="SignalP"/>
    </source>
</evidence>
<feature type="chain" id="PRO_5045288837" evidence="1">
    <location>
        <begin position="25"/>
        <end position="324"/>
    </location>
</feature>
<accession>A0ABS0APT8</accession>
<dbReference type="PANTHER" id="PTHR31528:SF15">
    <property type="entry name" value="RIBOFLAVIN-BINDING PROTEIN RIBY"/>
    <property type="match status" value="1"/>
</dbReference>
<reference evidence="3 4" key="1">
    <citation type="submission" date="2012-09" db="EMBL/GenBank/DDBJ databases">
        <title>Genome Sequence of alkane-degrading Bacterium Alcanivorax sp. 521-1.</title>
        <authorList>
            <person name="Lai Q."/>
            <person name="Shao Z."/>
        </authorList>
    </citation>
    <scope>NUCLEOTIDE SEQUENCE [LARGE SCALE GENOMIC DNA]</scope>
    <source>
        <strain evidence="3 4">521-1</strain>
    </source>
</reference>
<dbReference type="PANTHER" id="PTHR31528">
    <property type="entry name" value="4-AMINO-5-HYDROXYMETHYL-2-METHYLPYRIMIDINE PHOSPHATE SYNTHASE THI11-RELATED"/>
    <property type="match status" value="1"/>
</dbReference>
<evidence type="ECO:0000313" key="4">
    <source>
        <dbReference type="Proteomes" id="UP000662703"/>
    </source>
</evidence>
<feature type="signal peptide" evidence="1">
    <location>
        <begin position="1"/>
        <end position="24"/>
    </location>
</feature>
<protein>
    <submittedName>
        <fullName evidence="3">ABC transporter substrate-binding protein</fullName>
    </submittedName>
</protein>
<organism evidence="3 4">
    <name type="scientific">Alloalcanivorax profundimaris</name>
    <dbReference type="NCBI Taxonomy" id="2735259"/>
    <lineage>
        <taxon>Bacteria</taxon>
        <taxon>Pseudomonadati</taxon>
        <taxon>Pseudomonadota</taxon>
        <taxon>Gammaproteobacteria</taxon>
        <taxon>Oceanospirillales</taxon>
        <taxon>Alcanivoracaceae</taxon>
        <taxon>Alloalcanivorax</taxon>
    </lineage>
</organism>
<dbReference type="Proteomes" id="UP000662703">
    <property type="component" value="Unassembled WGS sequence"/>
</dbReference>
<dbReference type="InterPro" id="IPR015168">
    <property type="entry name" value="SsuA/THI5"/>
</dbReference>